<dbReference type="OrthoDB" id="9808367at2"/>
<keyword evidence="4" id="KW-1185">Reference proteome</keyword>
<feature type="domain" description="Histone deacetylase" evidence="2">
    <location>
        <begin position="23"/>
        <end position="158"/>
    </location>
</feature>
<dbReference type="GO" id="GO:0004407">
    <property type="term" value="F:histone deacetylase activity"/>
    <property type="evidence" value="ECO:0007669"/>
    <property type="project" value="TreeGrafter"/>
</dbReference>
<evidence type="ECO:0000313" key="3">
    <source>
        <dbReference type="EMBL" id="ADI00988.1"/>
    </source>
</evidence>
<reference evidence="3 4" key="2">
    <citation type="journal article" date="2010" name="Stand. Genomic Sci.">
        <title>Complete genome sequence of Syntrophothermus lipocalidus type strain (TGB-C1).</title>
        <authorList>
            <person name="Djao O.D."/>
            <person name="Zhang X."/>
            <person name="Lucas S."/>
            <person name="Lapidus A."/>
            <person name="Del Rio T.G."/>
            <person name="Nolan M."/>
            <person name="Tice H."/>
            <person name="Cheng J.F."/>
            <person name="Han C."/>
            <person name="Tapia R."/>
            <person name="Goodwin L."/>
            <person name="Pitluck S."/>
            <person name="Liolios K."/>
            <person name="Ivanova N."/>
            <person name="Mavromatis K."/>
            <person name="Mikhailova N."/>
            <person name="Ovchinnikova G."/>
            <person name="Pati A."/>
            <person name="Brambilla E."/>
            <person name="Chen A."/>
            <person name="Palaniappan K."/>
            <person name="Land M."/>
            <person name="Hauser L."/>
            <person name="Chang Y.J."/>
            <person name="Jeffries C.D."/>
            <person name="Rohde M."/>
            <person name="Sikorski J."/>
            <person name="Spring S."/>
            <person name="Goker M."/>
            <person name="Detter J.C."/>
            <person name="Woyke T."/>
            <person name="Bristow J."/>
            <person name="Eisen J.A."/>
            <person name="Markowitz V."/>
            <person name="Hugenholtz P."/>
            <person name="Kyrpides N.C."/>
            <person name="Klenk H.P."/>
        </authorList>
    </citation>
    <scope>NUCLEOTIDE SEQUENCE [LARGE SCALE GENOMIC DNA]</scope>
    <source>
        <strain evidence="4">DSM 12680 / TGB-C1</strain>
    </source>
</reference>
<sequence length="245" mass="27029">MRVVYHPRFTEVYDIDPAAARGRIEAVLEELGNRYTFVEPEPATDEDILLVHTPEHLERVRRHSHVYELALLAAGGAIKASDLAVQGEPAFALIRPPGHHAGPNSCWGFCWFNNVAIAVEKLRQKGHVRKALIIDFDLHYGDGTAKIFSGNSEVRYCHLSGQMRESVLRQLEVCLERNADIELIAVSAGFDNHEADWGGLLKTEDYTAIASMLKAMGLPVFAALEGGYSHRVLGKNVVAFLAGLS</sequence>
<dbReference type="EMBL" id="CP002048">
    <property type="protein sequence ID" value="ADI00988.1"/>
    <property type="molecule type" value="Genomic_DNA"/>
</dbReference>
<dbReference type="InterPro" id="IPR023696">
    <property type="entry name" value="Ureohydrolase_dom_sf"/>
</dbReference>
<dbReference type="KEGG" id="slp:Slip_0189"/>
<dbReference type="Proteomes" id="UP000000378">
    <property type="component" value="Chromosome"/>
</dbReference>
<dbReference type="Pfam" id="PF00850">
    <property type="entry name" value="Hist_deacetyl"/>
    <property type="match status" value="1"/>
</dbReference>
<dbReference type="HOGENOM" id="CLU_007727_8_4_9"/>
<evidence type="ECO:0000313" key="4">
    <source>
        <dbReference type="Proteomes" id="UP000000378"/>
    </source>
</evidence>
<evidence type="ECO:0000259" key="2">
    <source>
        <dbReference type="Pfam" id="PF00850"/>
    </source>
</evidence>
<dbReference type="Gene3D" id="3.40.800.20">
    <property type="entry name" value="Histone deacetylase domain"/>
    <property type="match status" value="2"/>
</dbReference>
<organism evidence="3 4">
    <name type="scientific">Syntrophothermus lipocalidus (strain DSM 12680 / TGB-C1)</name>
    <dbReference type="NCBI Taxonomy" id="643648"/>
    <lineage>
        <taxon>Bacteria</taxon>
        <taxon>Bacillati</taxon>
        <taxon>Bacillota</taxon>
        <taxon>Clostridia</taxon>
        <taxon>Eubacteriales</taxon>
        <taxon>Syntrophomonadaceae</taxon>
        <taxon>Syntrophothermus</taxon>
    </lineage>
</organism>
<comment type="similarity">
    <text evidence="1">Belongs to the histone deacetylase family.</text>
</comment>
<dbReference type="InterPro" id="IPR000286">
    <property type="entry name" value="HDACs"/>
</dbReference>
<dbReference type="GO" id="GO:0040029">
    <property type="term" value="P:epigenetic regulation of gene expression"/>
    <property type="evidence" value="ECO:0007669"/>
    <property type="project" value="TreeGrafter"/>
</dbReference>
<evidence type="ECO:0000256" key="1">
    <source>
        <dbReference type="ARBA" id="ARBA00005947"/>
    </source>
</evidence>
<dbReference type="PRINTS" id="PR01270">
    <property type="entry name" value="HDASUPER"/>
</dbReference>
<proteinExistence type="inferred from homology"/>
<protein>
    <submittedName>
        <fullName evidence="3">Histone deacetylase superfamily</fullName>
    </submittedName>
</protein>
<dbReference type="STRING" id="643648.Slip_0189"/>
<name>D7CJ99_SYNLT</name>
<dbReference type="eggNOG" id="COG0123">
    <property type="taxonomic scope" value="Bacteria"/>
</dbReference>
<dbReference type="InterPro" id="IPR023801">
    <property type="entry name" value="His_deacetylse_dom"/>
</dbReference>
<gene>
    <name evidence="3" type="ordered locus">Slip_0189</name>
</gene>
<dbReference type="InterPro" id="IPR037138">
    <property type="entry name" value="His_deacetylse_dom_sf"/>
</dbReference>
<dbReference type="AlphaFoldDB" id="D7CJ99"/>
<reference evidence="4" key="1">
    <citation type="journal article" date="2010" name="Stand. Genomic Sci.">
        <title>Complete genome sequence of Syntrophothermus lipocalidus type strain (TGB-C1T).</title>
        <authorList>
            <consortium name="US DOE Joint Genome Institute (JGI-PGF)"/>
            <person name="Djao O."/>
            <person name="Zhang X."/>
            <person name="Lucas S."/>
            <person name="Lapidus A."/>
            <person name="Glavina Del Rio T."/>
            <person name="Nolan M."/>
            <person name="Tice H."/>
            <person name="Cheng J."/>
            <person name="Han C."/>
            <person name="Tapia R."/>
            <person name="Goodwin L."/>
            <person name="Pitluck S."/>
            <person name="Liolios K."/>
            <person name="Ivanova N."/>
            <person name="Mavromatis K."/>
            <person name="Mikhailova N."/>
            <person name="Ovchinnikova G."/>
            <person name="Pati A."/>
            <person name="Brambilla E."/>
            <person name="Chen A."/>
            <person name="Palaniappan K."/>
            <person name="Land M."/>
            <person name="Hauser L."/>
            <person name="Chang Y."/>
            <person name="Jeffries C."/>
            <person name="Rohde M."/>
            <person name="Sikorski J."/>
            <person name="Spring S."/>
            <person name="Goker M."/>
            <person name="Detter J."/>
            <person name="Woyke T."/>
            <person name="Bristow J."/>
            <person name="Eisen J."/>
            <person name="Markowitz V."/>
            <person name="Hugenholtz P."/>
            <person name="Kyrpides N."/>
            <person name="Klenk H."/>
        </authorList>
    </citation>
    <scope>NUCLEOTIDE SEQUENCE [LARGE SCALE GENOMIC DNA]</scope>
    <source>
        <strain evidence="4">DSM 12680 / TGB-C1</strain>
    </source>
</reference>
<accession>D7CJ99</accession>
<dbReference type="SUPFAM" id="SSF52768">
    <property type="entry name" value="Arginase/deacetylase"/>
    <property type="match status" value="1"/>
</dbReference>
<dbReference type="PANTHER" id="PTHR10625">
    <property type="entry name" value="HISTONE DEACETYLASE HDAC1-RELATED"/>
    <property type="match status" value="1"/>
</dbReference>